<organism evidence="1">
    <name type="scientific">Aeromonas hydrophila</name>
    <dbReference type="NCBI Taxonomy" id="644"/>
    <lineage>
        <taxon>Bacteria</taxon>
        <taxon>Pseudomonadati</taxon>
        <taxon>Pseudomonadota</taxon>
        <taxon>Gammaproteobacteria</taxon>
        <taxon>Aeromonadales</taxon>
        <taxon>Aeromonadaceae</taxon>
        <taxon>Aeromonas</taxon>
    </lineage>
</organism>
<proteinExistence type="predicted"/>
<reference evidence="1" key="1">
    <citation type="journal article" date="2002" name="Infect. Immun.">
        <title>Novel Aeromonas hydrophila PPD134/91 genes involved in O-antigen and capsule biosynthesis.</title>
        <authorList>
            <person name="Zhang Y.L."/>
            <person name="Arakawa E."/>
            <person name="Leung K.Y."/>
        </authorList>
    </citation>
    <scope>NUCLEOTIDE SEQUENCE</scope>
    <source>
        <strain evidence="1">PPD134/91</strain>
    </source>
</reference>
<dbReference type="EMBL" id="AF148126">
    <property type="protein sequence ID" value="AAM74483.1"/>
    <property type="molecule type" value="Genomic_DNA"/>
</dbReference>
<sequence length="332" mass="37579">MRSNAGAVLICPDFFDYKNLLTDELEHRYESVLSFSDRPQCSSIEKALIKFNILGYTRVAAKRYSAEIFDSISDKLSGIAEIIIVKGTCISPCFIDKVKDLSPKTRVICYSWDSISNIKTFPLLAIKADAAYTFDIADCKKYGYGYLPLFYSDKKPHSHAVAKEYKYSFIGSYHGDRVAVLQRIFSHEHDASTYVKIFFQSKLQFAFYYLLDPALRAAPKEWLTFKPLARATITDVAEHSEYVIDIHNANQTGLTMRTWETLGDGHQLVTTNAAVLCHADMREVIVIDRNTGKRWSDSQCTSYLDVMSNSALSVDALSISTWLDNLLARSEN</sequence>
<name>Q8KNM5_AERHY</name>
<dbReference type="AlphaFoldDB" id="Q8KNM5"/>
<protein>
    <recommendedName>
        <fullName evidence="2">Lipopolysaccharide biosynthesis protein</fullName>
    </recommendedName>
</protein>
<accession>Q8KNM5</accession>
<evidence type="ECO:0008006" key="2">
    <source>
        <dbReference type="Google" id="ProtNLM"/>
    </source>
</evidence>
<evidence type="ECO:0000313" key="1">
    <source>
        <dbReference type="EMBL" id="AAM74483.1"/>
    </source>
</evidence>